<dbReference type="Proteomes" id="UP000255423">
    <property type="component" value="Unassembled WGS sequence"/>
</dbReference>
<dbReference type="Pfam" id="PF00990">
    <property type="entry name" value="GGDEF"/>
    <property type="match status" value="1"/>
</dbReference>
<dbReference type="SMART" id="SM00267">
    <property type="entry name" value="GGDEF"/>
    <property type="match status" value="1"/>
</dbReference>
<dbReference type="Gene3D" id="3.30.70.270">
    <property type="match status" value="1"/>
</dbReference>
<protein>
    <recommendedName>
        <fullName evidence="1">diguanylate cyclase</fullName>
        <ecNumber evidence="1">2.7.7.65</ecNumber>
    </recommendedName>
</protein>
<keyword evidence="3" id="KW-1133">Transmembrane helix</keyword>
<keyword evidence="3" id="KW-0472">Membrane</keyword>
<feature type="transmembrane region" description="Helical" evidence="3">
    <location>
        <begin position="171"/>
        <end position="192"/>
    </location>
</feature>
<dbReference type="EMBL" id="UHJL01000002">
    <property type="protein sequence ID" value="SUQ24091.1"/>
    <property type="molecule type" value="Genomic_DNA"/>
</dbReference>
<evidence type="ECO:0000256" key="2">
    <source>
        <dbReference type="ARBA" id="ARBA00034247"/>
    </source>
</evidence>
<dbReference type="PANTHER" id="PTHR45138">
    <property type="entry name" value="REGULATORY COMPONENTS OF SENSORY TRANSDUCTION SYSTEM"/>
    <property type="match status" value="1"/>
</dbReference>
<feature type="transmembrane region" description="Helical" evidence="3">
    <location>
        <begin position="198"/>
        <end position="220"/>
    </location>
</feature>
<evidence type="ECO:0000259" key="4">
    <source>
        <dbReference type="PROSITE" id="PS50887"/>
    </source>
</evidence>
<dbReference type="GO" id="GO:1902201">
    <property type="term" value="P:negative regulation of bacterial-type flagellum-dependent cell motility"/>
    <property type="evidence" value="ECO:0007669"/>
    <property type="project" value="TreeGrafter"/>
</dbReference>
<comment type="catalytic activity">
    <reaction evidence="2">
        <text>2 GTP = 3',3'-c-di-GMP + 2 diphosphate</text>
        <dbReference type="Rhea" id="RHEA:24898"/>
        <dbReference type="ChEBI" id="CHEBI:33019"/>
        <dbReference type="ChEBI" id="CHEBI:37565"/>
        <dbReference type="ChEBI" id="CHEBI:58805"/>
        <dbReference type="EC" id="2.7.7.65"/>
    </reaction>
</comment>
<dbReference type="EC" id="2.7.7.65" evidence="1"/>
<gene>
    <name evidence="5" type="ORF">SAMN05661053_1483</name>
</gene>
<dbReference type="CDD" id="cd01949">
    <property type="entry name" value="GGDEF"/>
    <property type="match status" value="1"/>
</dbReference>
<dbReference type="PANTHER" id="PTHR45138:SF9">
    <property type="entry name" value="DIGUANYLATE CYCLASE DGCM-RELATED"/>
    <property type="match status" value="1"/>
</dbReference>
<feature type="transmembrane region" description="Helical" evidence="3">
    <location>
        <begin position="112"/>
        <end position="130"/>
    </location>
</feature>
<dbReference type="PROSITE" id="PS50887">
    <property type="entry name" value="GGDEF"/>
    <property type="match status" value="1"/>
</dbReference>
<feature type="transmembrane region" description="Helical" evidence="3">
    <location>
        <begin position="142"/>
        <end position="159"/>
    </location>
</feature>
<reference evidence="5 6" key="1">
    <citation type="submission" date="2017-08" db="EMBL/GenBank/DDBJ databases">
        <authorList>
            <person name="de Groot N.N."/>
        </authorList>
    </citation>
    <scope>NUCLEOTIDE SEQUENCE [LARGE SCALE GENOMIC DNA]</scope>
    <source>
        <strain evidence="5 6">HM2</strain>
    </source>
</reference>
<evidence type="ECO:0000313" key="5">
    <source>
        <dbReference type="EMBL" id="SUQ24091.1"/>
    </source>
</evidence>
<organism evidence="5 6">
    <name type="scientific">Fibrobacter succinogenes</name>
    <name type="common">Bacteroides succinogenes</name>
    <dbReference type="NCBI Taxonomy" id="833"/>
    <lineage>
        <taxon>Bacteria</taxon>
        <taxon>Pseudomonadati</taxon>
        <taxon>Fibrobacterota</taxon>
        <taxon>Fibrobacteria</taxon>
        <taxon>Fibrobacterales</taxon>
        <taxon>Fibrobacteraceae</taxon>
        <taxon>Fibrobacter</taxon>
    </lineage>
</organism>
<dbReference type="GO" id="GO:0052621">
    <property type="term" value="F:diguanylate cyclase activity"/>
    <property type="evidence" value="ECO:0007669"/>
    <property type="project" value="UniProtKB-EC"/>
</dbReference>
<dbReference type="InterPro" id="IPR050469">
    <property type="entry name" value="Diguanylate_Cyclase"/>
</dbReference>
<evidence type="ECO:0000256" key="1">
    <source>
        <dbReference type="ARBA" id="ARBA00012528"/>
    </source>
</evidence>
<sequence length="377" mass="43348">MSVFGFYVEVNAGCVVILLLLLYSIKRLPTPQVKYELFQTLVLWHIVYFISDSVWALVNDATIPKNTFTVLAVNYFNAIIMPVVAYNCFMFAEISTRPEMTRMQIERLRCKLRIPIIVQFVALLISFWIAPDFWLDDRLEPIGFYYFILAFLPLIYWMAGTIRGLLRTRTMLNRANLGTYLIVASYTPGVLVAGGAQILFALTTPIFCFWCTAIILFAYLHMQNQLISTDSLTMLNNRNRLHDYLHQPREEKNSFVIMVDVDHFKQINDTYGHAEGDRALIIVSQALKKACERLGSSMFLCRYGGDEFLMIAQTEVPDDVVKEVRGCLQEEVAKQGVSRSYKIEASMGFARWDGNPESFKESMINADKKMYEDKRLA</sequence>
<feature type="transmembrane region" description="Helical" evidence="3">
    <location>
        <begin position="6"/>
        <end position="25"/>
    </location>
</feature>
<dbReference type="GO" id="GO:0043709">
    <property type="term" value="P:cell adhesion involved in single-species biofilm formation"/>
    <property type="evidence" value="ECO:0007669"/>
    <property type="project" value="TreeGrafter"/>
</dbReference>
<accession>A0A380S6G1</accession>
<dbReference type="SUPFAM" id="SSF55073">
    <property type="entry name" value="Nucleotide cyclase"/>
    <property type="match status" value="1"/>
</dbReference>
<keyword evidence="3" id="KW-0812">Transmembrane</keyword>
<dbReference type="InterPro" id="IPR000160">
    <property type="entry name" value="GGDEF_dom"/>
</dbReference>
<name>A0A380S6G1_FIBSU</name>
<dbReference type="NCBIfam" id="TIGR00254">
    <property type="entry name" value="GGDEF"/>
    <property type="match status" value="1"/>
</dbReference>
<dbReference type="InterPro" id="IPR029787">
    <property type="entry name" value="Nucleotide_cyclase"/>
</dbReference>
<dbReference type="GO" id="GO:0005886">
    <property type="term" value="C:plasma membrane"/>
    <property type="evidence" value="ECO:0007669"/>
    <property type="project" value="TreeGrafter"/>
</dbReference>
<dbReference type="AlphaFoldDB" id="A0A380S6G1"/>
<feature type="transmembrane region" description="Helical" evidence="3">
    <location>
        <begin position="37"/>
        <end position="58"/>
    </location>
</feature>
<evidence type="ECO:0000256" key="3">
    <source>
        <dbReference type="SAM" id="Phobius"/>
    </source>
</evidence>
<proteinExistence type="predicted"/>
<dbReference type="InterPro" id="IPR043128">
    <property type="entry name" value="Rev_trsase/Diguanyl_cyclase"/>
</dbReference>
<dbReference type="RefSeq" id="WP_258285818.1">
    <property type="nucleotide sequence ID" value="NZ_UHJL01000002.1"/>
</dbReference>
<feature type="transmembrane region" description="Helical" evidence="3">
    <location>
        <begin position="70"/>
        <end position="92"/>
    </location>
</feature>
<feature type="domain" description="GGDEF" evidence="4">
    <location>
        <begin position="252"/>
        <end position="377"/>
    </location>
</feature>
<evidence type="ECO:0000313" key="6">
    <source>
        <dbReference type="Proteomes" id="UP000255423"/>
    </source>
</evidence>